<reference evidence="1 2" key="1">
    <citation type="journal article" date="2022" name="Hortic Res">
        <title>A haplotype resolved chromosomal level avocado genome allows analysis of novel avocado genes.</title>
        <authorList>
            <person name="Nath O."/>
            <person name="Fletcher S.J."/>
            <person name="Hayward A."/>
            <person name="Shaw L.M."/>
            <person name="Masouleh A.K."/>
            <person name="Furtado A."/>
            <person name="Henry R.J."/>
            <person name="Mitter N."/>
        </authorList>
    </citation>
    <scope>NUCLEOTIDE SEQUENCE [LARGE SCALE GENOMIC DNA]</scope>
    <source>
        <strain evidence="2">cv. Hass</strain>
    </source>
</reference>
<evidence type="ECO:0000313" key="1">
    <source>
        <dbReference type="EMBL" id="KAJ8637108.1"/>
    </source>
</evidence>
<dbReference type="EMBL" id="CM056811">
    <property type="protein sequence ID" value="KAJ8637108.1"/>
    <property type="molecule type" value="Genomic_DNA"/>
</dbReference>
<name>A0ACC2LV75_PERAE</name>
<dbReference type="Proteomes" id="UP001234297">
    <property type="component" value="Chromosome 3"/>
</dbReference>
<sequence length="281" mass="29705">MKASTSVTFKREGHGFRQCAVACVSADCPHLITSGEIPKKNTGLFSTTIFSPCPFRVPHLISAPNRHTGRFYTSIFSPSPFRVPHLISAPNRHTGARNTPNCISLKINSCNIPSHISSVSLSCNNTREISGNNAARDISCVEVSCNHTDQISSDNVAGDVSDYCTSGNRAGEISANPGDCSFCCTGKLPGNNATGDVSGYNTSSDCSRDISGNPSYLSVDCSRRHSFLGCQKSDNVAGDATDPSISGDFSGEFRHSDDAGSCVFGRAKSPRKSGAGEFDAE</sequence>
<gene>
    <name evidence="1" type="ORF">MRB53_011375</name>
</gene>
<proteinExistence type="predicted"/>
<evidence type="ECO:0000313" key="2">
    <source>
        <dbReference type="Proteomes" id="UP001234297"/>
    </source>
</evidence>
<comment type="caution">
    <text evidence="1">The sequence shown here is derived from an EMBL/GenBank/DDBJ whole genome shotgun (WGS) entry which is preliminary data.</text>
</comment>
<protein>
    <submittedName>
        <fullName evidence="1">Uncharacterized protein</fullName>
    </submittedName>
</protein>
<organism evidence="1 2">
    <name type="scientific">Persea americana</name>
    <name type="common">Avocado</name>
    <dbReference type="NCBI Taxonomy" id="3435"/>
    <lineage>
        <taxon>Eukaryota</taxon>
        <taxon>Viridiplantae</taxon>
        <taxon>Streptophyta</taxon>
        <taxon>Embryophyta</taxon>
        <taxon>Tracheophyta</taxon>
        <taxon>Spermatophyta</taxon>
        <taxon>Magnoliopsida</taxon>
        <taxon>Magnoliidae</taxon>
        <taxon>Laurales</taxon>
        <taxon>Lauraceae</taxon>
        <taxon>Persea</taxon>
    </lineage>
</organism>
<accession>A0ACC2LV75</accession>
<keyword evidence="2" id="KW-1185">Reference proteome</keyword>